<feature type="compositionally biased region" description="Pro residues" evidence="1">
    <location>
        <begin position="54"/>
        <end position="75"/>
    </location>
</feature>
<feature type="chain" id="PRO_5046942689" evidence="2">
    <location>
        <begin position="27"/>
        <end position="198"/>
    </location>
</feature>
<evidence type="ECO:0000313" key="4">
    <source>
        <dbReference type="EMBL" id="MDP9849432.1"/>
    </source>
</evidence>
<dbReference type="Proteomes" id="UP001225356">
    <property type="component" value="Unassembled WGS sequence"/>
</dbReference>
<dbReference type="Pfam" id="PF00188">
    <property type="entry name" value="CAP"/>
    <property type="match status" value="1"/>
</dbReference>
<evidence type="ECO:0000313" key="5">
    <source>
        <dbReference type="Proteomes" id="UP001225356"/>
    </source>
</evidence>
<keyword evidence="5" id="KW-1185">Reference proteome</keyword>
<proteinExistence type="predicted"/>
<comment type="caution">
    <text evidence="4">The sequence shown here is derived from an EMBL/GenBank/DDBJ whole genome shotgun (WGS) entry which is preliminary data.</text>
</comment>
<dbReference type="RefSeq" id="WP_307567282.1">
    <property type="nucleotide sequence ID" value="NZ_JAUSQU010000001.1"/>
</dbReference>
<dbReference type="CDD" id="cd05379">
    <property type="entry name" value="CAP_bacterial"/>
    <property type="match status" value="1"/>
</dbReference>
<dbReference type="InterPro" id="IPR014044">
    <property type="entry name" value="CAP_dom"/>
</dbReference>
<dbReference type="Gene3D" id="3.40.33.10">
    <property type="entry name" value="CAP"/>
    <property type="match status" value="1"/>
</dbReference>
<sequence length="198" mass="20256">MRRPLGALLCLGSLATLSAPIATAHAAANPQLARGDTGTSATAVRPSRVSAGIPVPPPPPRATPAPTPTAAPPVPRSTTVDEVLRLTNAERRRGGCGPLTHDPRLRSTAQAHSDDMAAANKLILPTTDDIKAGGFTPLAAWGGNLGSGYSSPAAAVAGWMNSAANRNRILNCSYTLAGVGHASSRQGVPYWTLIFAGR</sequence>
<organism evidence="4 5">
    <name type="scientific">Streptosporangium lutulentum</name>
    <dbReference type="NCBI Taxonomy" id="1461250"/>
    <lineage>
        <taxon>Bacteria</taxon>
        <taxon>Bacillati</taxon>
        <taxon>Actinomycetota</taxon>
        <taxon>Actinomycetes</taxon>
        <taxon>Streptosporangiales</taxon>
        <taxon>Streptosporangiaceae</taxon>
        <taxon>Streptosporangium</taxon>
    </lineage>
</organism>
<keyword evidence="2" id="KW-0732">Signal</keyword>
<feature type="region of interest" description="Disordered" evidence="1">
    <location>
        <begin position="32"/>
        <end position="77"/>
    </location>
</feature>
<evidence type="ECO:0000259" key="3">
    <source>
        <dbReference type="Pfam" id="PF00188"/>
    </source>
</evidence>
<protein>
    <submittedName>
        <fullName evidence="4">Uncharacterized protein YkwD</fullName>
    </submittedName>
</protein>
<evidence type="ECO:0000256" key="2">
    <source>
        <dbReference type="SAM" id="SignalP"/>
    </source>
</evidence>
<dbReference type="InterPro" id="IPR035940">
    <property type="entry name" value="CAP_sf"/>
</dbReference>
<name>A0ABT9QRQ7_9ACTN</name>
<dbReference type="EMBL" id="JAUSQU010000001">
    <property type="protein sequence ID" value="MDP9849432.1"/>
    <property type="molecule type" value="Genomic_DNA"/>
</dbReference>
<dbReference type="PANTHER" id="PTHR31157">
    <property type="entry name" value="SCP DOMAIN-CONTAINING PROTEIN"/>
    <property type="match status" value="1"/>
</dbReference>
<reference evidence="4 5" key="1">
    <citation type="submission" date="2023-07" db="EMBL/GenBank/DDBJ databases">
        <title>Sequencing the genomes of 1000 actinobacteria strains.</title>
        <authorList>
            <person name="Klenk H.-P."/>
        </authorList>
    </citation>
    <scope>NUCLEOTIDE SEQUENCE [LARGE SCALE GENOMIC DNA]</scope>
    <source>
        <strain evidence="4 5">DSM 46740</strain>
    </source>
</reference>
<dbReference type="PANTHER" id="PTHR31157:SF1">
    <property type="entry name" value="SCP DOMAIN-CONTAINING PROTEIN"/>
    <property type="match status" value="1"/>
</dbReference>
<gene>
    <name evidence="4" type="ORF">J2853_008643</name>
</gene>
<dbReference type="SUPFAM" id="SSF55797">
    <property type="entry name" value="PR-1-like"/>
    <property type="match status" value="1"/>
</dbReference>
<feature type="signal peptide" evidence="2">
    <location>
        <begin position="1"/>
        <end position="26"/>
    </location>
</feature>
<accession>A0ABT9QRQ7</accession>
<feature type="domain" description="SCP" evidence="3">
    <location>
        <begin position="84"/>
        <end position="195"/>
    </location>
</feature>
<evidence type="ECO:0000256" key="1">
    <source>
        <dbReference type="SAM" id="MobiDB-lite"/>
    </source>
</evidence>